<dbReference type="PANTHER" id="PTHR11176">
    <property type="entry name" value="BOULE-RELATED"/>
    <property type="match status" value="1"/>
</dbReference>
<dbReference type="SUPFAM" id="SSF54928">
    <property type="entry name" value="RNA-binding domain, RBD"/>
    <property type="match status" value="1"/>
</dbReference>
<keyword evidence="6" id="KW-1185">Reference proteome</keyword>
<name>A0AAN8VM78_9MAGN</name>
<dbReference type="SMART" id="SM00360">
    <property type="entry name" value="RRM"/>
    <property type="match status" value="1"/>
</dbReference>
<dbReference type="PROSITE" id="PS50102">
    <property type="entry name" value="RRM"/>
    <property type="match status" value="1"/>
</dbReference>
<feature type="domain" description="RRM" evidence="4">
    <location>
        <begin position="24"/>
        <end position="101"/>
    </location>
</feature>
<accession>A0AAN8VM78</accession>
<dbReference type="CDD" id="cd12384">
    <property type="entry name" value="RRM_RBM24_RBM38_like"/>
    <property type="match status" value="1"/>
</dbReference>
<dbReference type="InterPro" id="IPR035979">
    <property type="entry name" value="RBD_domain_sf"/>
</dbReference>
<gene>
    <name evidence="5" type="ORF">RJ641_033650</name>
</gene>
<dbReference type="GO" id="GO:0003723">
    <property type="term" value="F:RNA binding"/>
    <property type="evidence" value="ECO:0007669"/>
    <property type="project" value="UniProtKB-UniRule"/>
</dbReference>
<evidence type="ECO:0000256" key="3">
    <source>
        <dbReference type="SAM" id="MobiDB-lite"/>
    </source>
</evidence>
<dbReference type="PANTHER" id="PTHR11176:SF22">
    <property type="entry name" value="RNA-BINDING PROTEIN 38-LIKE ISOFORM X1"/>
    <property type="match status" value="1"/>
</dbReference>
<dbReference type="AlphaFoldDB" id="A0AAN8VM78"/>
<dbReference type="Gene3D" id="3.30.70.330">
    <property type="match status" value="1"/>
</dbReference>
<dbReference type="Pfam" id="PF00076">
    <property type="entry name" value="RRM_1"/>
    <property type="match status" value="1"/>
</dbReference>
<keyword evidence="1 2" id="KW-0694">RNA-binding</keyword>
<sequence length="172" mass="18563">MSQERKFQMMGGNNAGQFGDTTFTKLFVGGLAWETQTDTMKSYFDQFGEILEAIVITEKSTGRSKGYGFVTFKEPDSAKRACQNPSPVIDGRRANCNLAYLGAQKNRPHASHLGNERPKPRSGSIALPSNNTSSARKHGTPVQCAFPSSSFSCNATGVAMVARAESEPKSST</sequence>
<proteinExistence type="predicted"/>
<evidence type="ECO:0000256" key="1">
    <source>
        <dbReference type="ARBA" id="ARBA00022884"/>
    </source>
</evidence>
<dbReference type="EMBL" id="JBAMMX010000007">
    <property type="protein sequence ID" value="KAK6936620.1"/>
    <property type="molecule type" value="Genomic_DNA"/>
</dbReference>
<dbReference type="InterPro" id="IPR000504">
    <property type="entry name" value="RRM_dom"/>
</dbReference>
<dbReference type="InterPro" id="IPR012677">
    <property type="entry name" value="Nucleotide-bd_a/b_plait_sf"/>
</dbReference>
<organism evidence="5 6">
    <name type="scientific">Dillenia turbinata</name>
    <dbReference type="NCBI Taxonomy" id="194707"/>
    <lineage>
        <taxon>Eukaryota</taxon>
        <taxon>Viridiplantae</taxon>
        <taxon>Streptophyta</taxon>
        <taxon>Embryophyta</taxon>
        <taxon>Tracheophyta</taxon>
        <taxon>Spermatophyta</taxon>
        <taxon>Magnoliopsida</taxon>
        <taxon>eudicotyledons</taxon>
        <taxon>Gunneridae</taxon>
        <taxon>Pentapetalae</taxon>
        <taxon>Dilleniales</taxon>
        <taxon>Dilleniaceae</taxon>
        <taxon>Dillenia</taxon>
    </lineage>
</organism>
<comment type="caution">
    <text evidence="5">The sequence shown here is derived from an EMBL/GenBank/DDBJ whole genome shotgun (WGS) entry which is preliminary data.</text>
</comment>
<feature type="region of interest" description="Disordered" evidence="3">
    <location>
        <begin position="107"/>
        <end position="141"/>
    </location>
</feature>
<evidence type="ECO:0000259" key="4">
    <source>
        <dbReference type="PROSITE" id="PS50102"/>
    </source>
</evidence>
<evidence type="ECO:0000313" key="6">
    <source>
        <dbReference type="Proteomes" id="UP001370490"/>
    </source>
</evidence>
<protein>
    <submittedName>
        <fullName evidence="5">RNA recognition motif domain</fullName>
    </submittedName>
</protein>
<dbReference type="Proteomes" id="UP001370490">
    <property type="component" value="Unassembled WGS sequence"/>
</dbReference>
<evidence type="ECO:0000313" key="5">
    <source>
        <dbReference type="EMBL" id="KAK6936620.1"/>
    </source>
</evidence>
<evidence type="ECO:0000256" key="2">
    <source>
        <dbReference type="PROSITE-ProRule" id="PRU00176"/>
    </source>
</evidence>
<reference evidence="5 6" key="1">
    <citation type="submission" date="2023-12" db="EMBL/GenBank/DDBJ databases">
        <title>A high-quality genome assembly for Dillenia turbinata (Dilleniales).</title>
        <authorList>
            <person name="Chanderbali A."/>
        </authorList>
    </citation>
    <scope>NUCLEOTIDE SEQUENCE [LARGE SCALE GENOMIC DNA]</scope>
    <source>
        <strain evidence="5">LSX21</strain>
        <tissue evidence="5">Leaf</tissue>
    </source>
</reference>